<dbReference type="InterPro" id="IPR006181">
    <property type="entry name" value="D-amino_acid_oxidase_CS"/>
</dbReference>
<dbReference type="InterPro" id="IPR023209">
    <property type="entry name" value="DAO"/>
</dbReference>
<evidence type="ECO:0000256" key="9">
    <source>
        <dbReference type="ARBA" id="ARBA00044541"/>
    </source>
</evidence>
<proteinExistence type="inferred from homology"/>
<evidence type="ECO:0000259" key="14">
    <source>
        <dbReference type="Pfam" id="PF01266"/>
    </source>
</evidence>
<dbReference type="SUPFAM" id="SSF54373">
    <property type="entry name" value="FAD-linked reductases, C-terminal domain"/>
    <property type="match status" value="1"/>
</dbReference>
<dbReference type="GeneTree" id="ENSGT00390000018635"/>
<feature type="binding site" evidence="13">
    <location>
        <position position="165"/>
    </location>
    <ligand>
        <name>FAD</name>
        <dbReference type="ChEBI" id="CHEBI:57692"/>
    </ligand>
</feature>
<dbReference type="PROSITE" id="PS00677">
    <property type="entry name" value="DAO"/>
    <property type="match status" value="1"/>
</dbReference>
<comment type="function">
    <text evidence="10">Selectively catalyzes the oxidative deamination of acidic amino acids. Suppresses the level of D-aspartate in the brain, an amino acid that can act as an agonist for glutamate receptors. Protects the organism from the toxicity of D-amino acids. May also function in the intestine.</text>
</comment>
<dbReference type="CTD" id="8528"/>
<keyword evidence="7" id="KW-0576">Peroxisome</keyword>
<evidence type="ECO:0000313" key="18">
    <source>
        <dbReference type="RefSeq" id="XP_031436506.1"/>
    </source>
</evidence>
<sequence length="338" mass="37223">MQSVKVVVVGSGVVGLSTAVCIAENLPHCSVTVISERFSPDTTSDGAAGILFASQFPDIPLERQCRWFKESFDHLLAIAQSSECGEAGVILSSGCQVFKEGPAERPFWADYVLGFCILSEREMKRFPDHKFGQAFTTVKCECITYLPWLEKRFRNAGGELQHGKVSDLQHLAETYDVIVNCSGLGARSLVGDAKMYPIRGQILKFHAPWVKNFIRDGDGHTYIYPGVNSVTLGGTRQAGDWRLDVDTGDREGILERCFRMDPALHGGQVVGEWVGLRPGRESPRVEVERLKTAEGREVPLVHNYGHGGWGVTLAWGTALDALGLVRQSLQQHPPMARL</sequence>
<dbReference type="PANTHER" id="PTHR11530">
    <property type="entry name" value="D-AMINO ACID OXIDASE"/>
    <property type="match status" value="1"/>
</dbReference>
<comment type="cofactor">
    <cofactor evidence="1 13">
        <name>FAD</name>
        <dbReference type="ChEBI" id="CHEBI:57692"/>
    </cofactor>
</comment>
<comment type="similarity">
    <text evidence="3">Belongs to the DAMOX/DASOX family.</text>
</comment>
<evidence type="ECO:0000256" key="12">
    <source>
        <dbReference type="ARBA" id="ARBA00049882"/>
    </source>
</evidence>
<dbReference type="GO" id="GO:0006533">
    <property type="term" value="P:L-aspartate catabolic process"/>
    <property type="evidence" value="ECO:0007669"/>
    <property type="project" value="TreeGrafter"/>
</dbReference>
<feature type="binding site" evidence="13">
    <location>
        <begin position="307"/>
        <end position="312"/>
    </location>
    <ligand>
        <name>FAD</name>
        <dbReference type="ChEBI" id="CHEBI:57692"/>
    </ligand>
</feature>
<dbReference type="GeneID" id="105895726"/>
<dbReference type="AlphaFoldDB" id="A0A6P8GGS3"/>
<comment type="catalytic activity">
    <reaction evidence="11">
        <text>D-aspartate + O2 + H2O = oxaloacetate + H2O2 + NH4(+)</text>
        <dbReference type="Rhea" id="RHEA:12512"/>
        <dbReference type="ChEBI" id="CHEBI:15377"/>
        <dbReference type="ChEBI" id="CHEBI:15379"/>
        <dbReference type="ChEBI" id="CHEBI:16240"/>
        <dbReference type="ChEBI" id="CHEBI:16452"/>
        <dbReference type="ChEBI" id="CHEBI:28938"/>
        <dbReference type="ChEBI" id="CHEBI:29990"/>
        <dbReference type="EC" id="1.4.3.1"/>
    </reaction>
    <physiologicalReaction direction="left-to-right" evidence="11">
        <dbReference type="Rhea" id="RHEA:12513"/>
    </physiologicalReaction>
</comment>
<name>A0A6P8GGS3_CLUHA</name>
<keyword evidence="6" id="KW-0560">Oxidoreductase</keyword>
<reference evidence="16 17" key="1">
    <citation type="submission" date="2025-04" db="UniProtKB">
        <authorList>
            <consortium name="RefSeq"/>
        </authorList>
    </citation>
    <scope>IDENTIFICATION</scope>
</reference>
<evidence type="ECO:0000256" key="4">
    <source>
        <dbReference type="ARBA" id="ARBA00022630"/>
    </source>
</evidence>
<evidence type="ECO:0000313" key="15">
    <source>
        <dbReference type="Proteomes" id="UP000515152"/>
    </source>
</evidence>
<keyword evidence="4" id="KW-0285">Flavoprotein</keyword>
<evidence type="ECO:0000256" key="2">
    <source>
        <dbReference type="ARBA" id="ARBA00004253"/>
    </source>
</evidence>
<dbReference type="Gene3D" id="3.40.50.720">
    <property type="entry name" value="NAD(P)-binding Rossmann-like Domain"/>
    <property type="match status" value="1"/>
</dbReference>
<evidence type="ECO:0000256" key="1">
    <source>
        <dbReference type="ARBA" id="ARBA00001974"/>
    </source>
</evidence>
<evidence type="ECO:0000256" key="10">
    <source>
        <dbReference type="ARBA" id="ARBA00046214"/>
    </source>
</evidence>
<dbReference type="InterPro" id="IPR006076">
    <property type="entry name" value="FAD-dep_OxRdtase"/>
</dbReference>
<dbReference type="Pfam" id="PF01266">
    <property type="entry name" value="DAO"/>
    <property type="match status" value="1"/>
</dbReference>
<evidence type="ECO:0000256" key="5">
    <source>
        <dbReference type="ARBA" id="ARBA00022827"/>
    </source>
</evidence>
<dbReference type="RefSeq" id="XP_031436504.1">
    <property type="nucleotide sequence ID" value="XM_031580644.2"/>
</dbReference>
<feature type="binding site" evidence="13">
    <location>
        <position position="277"/>
    </location>
    <ligand>
        <name>D-dopa</name>
        <dbReference type="ChEBI" id="CHEBI:149689"/>
    </ligand>
</feature>
<evidence type="ECO:0000256" key="7">
    <source>
        <dbReference type="ARBA" id="ARBA00023140"/>
    </source>
</evidence>
<evidence type="ECO:0000313" key="17">
    <source>
        <dbReference type="RefSeq" id="XP_031436504.1"/>
    </source>
</evidence>
<gene>
    <name evidence="16 17 18" type="primary">ddo</name>
</gene>
<protein>
    <recommendedName>
        <fullName evidence="9">D-aspartate oxidase</fullName>
        <ecNumber evidence="8">1.4.3.1</ecNumber>
    </recommendedName>
</protein>
<dbReference type="Proteomes" id="UP000515152">
    <property type="component" value="Chromosome 14"/>
</dbReference>
<evidence type="ECO:0000256" key="6">
    <source>
        <dbReference type="ARBA" id="ARBA00023002"/>
    </source>
</evidence>
<feature type="binding site" evidence="13">
    <location>
        <position position="222"/>
    </location>
    <ligand>
        <name>D-dopa</name>
        <dbReference type="ChEBI" id="CHEBI:149689"/>
    </ligand>
</feature>
<comment type="subcellular location">
    <subcellularLocation>
        <location evidence="2">Peroxisome matrix</location>
    </subcellularLocation>
</comment>
<keyword evidence="5 13" id="KW-0274">FAD</keyword>
<comment type="catalytic activity">
    <reaction evidence="12">
        <text>D-glutamate + O2 + H2O = 2-oxoglutarate + H2O2 + NH4(+)</text>
        <dbReference type="Rhea" id="RHEA:10028"/>
        <dbReference type="ChEBI" id="CHEBI:15377"/>
        <dbReference type="ChEBI" id="CHEBI:15379"/>
        <dbReference type="ChEBI" id="CHEBI:16240"/>
        <dbReference type="ChEBI" id="CHEBI:16810"/>
        <dbReference type="ChEBI" id="CHEBI:28938"/>
        <dbReference type="ChEBI" id="CHEBI:29986"/>
    </reaction>
    <physiologicalReaction direction="left-to-right" evidence="12">
        <dbReference type="Rhea" id="RHEA:10029"/>
    </physiologicalReaction>
</comment>
<dbReference type="SUPFAM" id="SSF51971">
    <property type="entry name" value="Nucleotide-binding domain"/>
    <property type="match status" value="1"/>
</dbReference>
<dbReference type="GO" id="GO:0019478">
    <property type="term" value="P:D-amino acid catabolic process"/>
    <property type="evidence" value="ECO:0007669"/>
    <property type="project" value="UniProtKB-ARBA"/>
</dbReference>
<dbReference type="RefSeq" id="XP_031436506.1">
    <property type="nucleotide sequence ID" value="XM_031580646.2"/>
</dbReference>
<dbReference type="RefSeq" id="XP_031436503.1">
    <property type="nucleotide sequence ID" value="XM_031580643.2"/>
</dbReference>
<accession>A0A6P8GGS3</accession>
<dbReference type="GO" id="GO:0008445">
    <property type="term" value="F:D-aspartate oxidase activity"/>
    <property type="evidence" value="ECO:0007669"/>
    <property type="project" value="UniProtKB-EC"/>
</dbReference>
<feature type="domain" description="FAD dependent oxidoreductase" evidence="14">
    <location>
        <begin position="5"/>
        <end position="318"/>
    </location>
</feature>
<dbReference type="PANTHER" id="PTHR11530:SF11">
    <property type="entry name" value="D-ASPARTATE OXIDASE"/>
    <property type="match status" value="1"/>
</dbReference>
<dbReference type="OrthoDB" id="2015447at2759"/>
<dbReference type="GO" id="GO:0005782">
    <property type="term" value="C:peroxisomal matrix"/>
    <property type="evidence" value="ECO:0007669"/>
    <property type="project" value="UniProtKB-SubCell"/>
</dbReference>
<evidence type="ECO:0000256" key="3">
    <source>
        <dbReference type="ARBA" id="ARBA00006730"/>
    </source>
</evidence>
<organism evidence="15 18">
    <name type="scientific">Clupea harengus</name>
    <name type="common">Atlantic herring</name>
    <dbReference type="NCBI Taxonomy" id="7950"/>
    <lineage>
        <taxon>Eukaryota</taxon>
        <taxon>Metazoa</taxon>
        <taxon>Chordata</taxon>
        <taxon>Craniata</taxon>
        <taxon>Vertebrata</taxon>
        <taxon>Euteleostomi</taxon>
        <taxon>Actinopterygii</taxon>
        <taxon>Neopterygii</taxon>
        <taxon>Teleostei</taxon>
        <taxon>Clupei</taxon>
        <taxon>Clupeiformes</taxon>
        <taxon>Clupeoidei</taxon>
        <taxon>Clupeidae</taxon>
        <taxon>Clupea</taxon>
    </lineage>
</organism>
<feature type="binding site" evidence="13">
    <location>
        <position position="308"/>
    </location>
    <ligand>
        <name>D-dopa</name>
        <dbReference type="ChEBI" id="CHEBI:149689"/>
    </ligand>
</feature>
<dbReference type="KEGG" id="char:105895726"/>
<keyword evidence="15" id="KW-1185">Reference proteome</keyword>
<evidence type="ECO:0000256" key="8">
    <source>
        <dbReference type="ARBA" id="ARBA00044520"/>
    </source>
</evidence>
<dbReference type="Gene3D" id="3.30.9.10">
    <property type="entry name" value="D-Amino Acid Oxidase, subunit A, domain 2"/>
    <property type="match status" value="1"/>
</dbReference>
<evidence type="ECO:0000256" key="13">
    <source>
        <dbReference type="PIRSR" id="PIRSR000189-1"/>
    </source>
</evidence>
<dbReference type="EC" id="1.4.3.1" evidence="8"/>
<evidence type="ECO:0000313" key="16">
    <source>
        <dbReference type="RefSeq" id="XP_031436503.1"/>
    </source>
</evidence>
<dbReference type="GO" id="GO:0071949">
    <property type="term" value="F:FAD binding"/>
    <property type="evidence" value="ECO:0007669"/>
    <property type="project" value="InterPro"/>
</dbReference>
<feature type="binding site" evidence="13">
    <location>
        <begin position="43"/>
        <end position="44"/>
    </location>
    <ligand>
        <name>FAD</name>
        <dbReference type="ChEBI" id="CHEBI:57692"/>
    </ligand>
</feature>
<evidence type="ECO:0000256" key="11">
    <source>
        <dbReference type="ARBA" id="ARBA00047522"/>
    </source>
</evidence>
<dbReference type="PIRSF" id="PIRSF000189">
    <property type="entry name" value="D-aa_oxidase"/>
    <property type="match status" value="1"/>
</dbReference>